<keyword evidence="3" id="KW-1185">Reference proteome</keyword>
<reference evidence="3" key="1">
    <citation type="journal article" date="2019" name="Gigascience">
        <title>De novo genome assembly of the endangered Acer yangbiense, a plant species with extremely small populations endemic to Yunnan Province, China.</title>
        <authorList>
            <person name="Yang J."/>
            <person name="Wariss H.M."/>
            <person name="Tao L."/>
            <person name="Zhang R."/>
            <person name="Yun Q."/>
            <person name="Hollingsworth P."/>
            <person name="Dao Z."/>
            <person name="Luo G."/>
            <person name="Guo H."/>
            <person name="Ma Y."/>
            <person name="Sun W."/>
        </authorList>
    </citation>
    <scope>NUCLEOTIDE SEQUENCE [LARGE SCALE GENOMIC DNA]</scope>
    <source>
        <strain evidence="3">cv. Malutang</strain>
    </source>
</reference>
<evidence type="ECO:0000313" key="3">
    <source>
        <dbReference type="Proteomes" id="UP000323000"/>
    </source>
</evidence>
<dbReference type="Proteomes" id="UP000323000">
    <property type="component" value="Chromosome 1"/>
</dbReference>
<gene>
    <name evidence="2" type="ORF">EZV62_001867</name>
</gene>
<protein>
    <submittedName>
        <fullName evidence="2">Uncharacterized protein</fullName>
    </submittedName>
</protein>
<feature type="compositionally biased region" description="Basic and acidic residues" evidence="1">
    <location>
        <begin position="64"/>
        <end position="90"/>
    </location>
</feature>
<dbReference type="AlphaFoldDB" id="A0A5C7IW26"/>
<dbReference type="EMBL" id="VAHF01000001">
    <property type="protein sequence ID" value="TXG73288.1"/>
    <property type="molecule type" value="Genomic_DNA"/>
</dbReference>
<sequence>MVKFLKTNKAVILLQGRDKEVPEQGYQEGLDEEDCEEVTREVVYQVSELPAPDADALHSGRGLEGSRDWRCSAEQGQEGHGRQGDQEEVRGEVQDWKESLVFYQAQVLIFFFFL</sequence>
<comment type="caution">
    <text evidence="2">The sequence shown here is derived from an EMBL/GenBank/DDBJ whole genome shotgun (WGS) entry which is preliminary data.</text>
</comment>
<accession>A0A5C7IW26</accession>
<name>A0A5C7IW26_9ROSI</name>
<evidence type="ECO:0000313" key="2">
    <source>
        <dbReference type="EMBL" id="TXG73288.1"/>
    </source>
</evidence>
<dbReference type="OrthoDB" id="10606937at2759"/>
<proteinExistence type="predicted"/>
<feature type="region of interest" description="Disordered" evidence="1">
    <location>
        <begin position="52"/>
        <end position="90"/>
    </location>
</feature>
<organism evidence="2 3">
    <name type="scientific">Acer yangbiense</name>
    <dbReference type="NCBI Taxonomy" id="1000413"/>
    <lineage>
        <taxon>Eukaryota</taxon>
        <taxon>Viridiplantae</taxon>
        <taxon>Streptophyta</taxon>
        <taxon>Embryophyta</taxon>
        <taxon>Tracheophyta</taxon>
        <taxon>Spermatophyta</taxon>
        <taxon>Magnoliopsida</taxon>
        <taxon>eudicotyledons</taxon>
        <taxon>Gunneridae</taxon>
        <taxon>Pentapetalae</taxon>
        <taxon>rosids</taxon>
        <taxon>malvids</taxon>
        <taxon>Sapindales</taxon>
        <taxon>Sapindaceae</taxon>
        <taxon>Hippocastanoideae</taxon>
        <taxon>Acereae</taxon>
        <taxon>Acer</taxon>
    </lineage>
</organism>
<evidence type="ECO:0000256" key="1">
    <source>
        <dbReference type="SAM" id="MobiDB-lite"/>
    </source>
</evidence>